<dbReference type="Proteomes" id="UP000321157">
    <property type="component" value="Unassembled WGS sequence"/>
</dbReference>
<keyword evidence="6" id="KW-1185">Reference proteome</keyword>
<sequence length="113" mass="12918">MYSTVEIPSGRKVTHYYDIRDPEFTILIRNNLIKKARAFFNLDLSERPFSFTPHGQVHAKQQKTMRYKGTVIKAWHGVFCMQGDPQLQQIAYQTGAGGKNGQGYGMLSIYKNS</sequence>
<comment type="caution">
    <text evidence="5">The sequence shown here is derived from an EMBL/GenBank/DDBJ whole genome shotgun (WGS) entry which is preliminary data.</text>
</comment>
<feature type="domain" description="CRISPR associated protein Cas6 C-terminal" evidence="4">
    <location>
        <begin position="2"/>
        <end position="108"/>
    </location>
</feature>
<proteinExistence type="inferred from homology"/>
<accession>A0A511V8W5</accession>
<name>A0A511V8W5_9BACL</name>
<evidence type="ECO:0000256" key="1">
    <source>
        <dbReference type="ARBA" id="ARBA00005937"/>
    </source>
</evidence>
<dbReference type="PANTHER" id="PTHR36984">
    <property type="entry name" value="CRISPR-ASSOCIATED ENDORIBONUCLEASE CAS6 1"/>
    <property type="match status" value="1"/>
</dbReference>
<dbReference type="GO" id="GO:0003723">
    <property type="term" value="F:RNA binding"/>
    <property type="evidence" value="ECO:0007669"/>
    <property type="project" value="UniProtKB-KW"/>
</dbReference>
<dbReference type="InterPro" id="IPR049435">
    <property type="entry name" value="Cas_Cas6_C"/>
</dbReference>
<protein>
    <recommendedName>
        <fullName evidence="4">CRISPR associated protein Cas6 C-terminal domain-containing protein</fullName>
    </recommendedName>
</protein>
<dbReference type="CDD" id="cd21140">
    <property type="entry name" value="Cas6_I-like"/>
    <property type="match status" value="1"/>
</dbReference>
<dbReference type="EMBL" id="BJXX01000126">
    <property type="protein sequence ID" value="GEN35330.1"/>
    <property type="molecule type" value="Genomic_DNA"/>
</dbReference>
<evidence type="ECO:0000256" key="3">
    <source>
        <dbReference type="ARBA" id="ARBA00023118"/>
    </source>
</evidence>
<dbReference type="GO" id="GO:0051607">
    <property type="term" value="P:defense response to virus"/>
    <property type="evidence" value="ECO:0007669"/>
    <property type="project" value="UniProtKB-KW"/>
</dbReference>
<dbReference type="Pfam" id="PF01881">
    <property type="entry name" value="Cas_Cas6_C"/>
    <property type="match status" value="1"/>
</dbReference>
<dbReference type="NCBIfam" id="TIGR01877">
    <property type="entry name" value="cas_cas6"/>
    <property type="match status" value="1"/>
</dbReference>
<reference evidence="5 6" key="1">
    <citation type="submission" date="2019-07" db="EMBL/GenBank/DDBJ databases">
        <title>Whole genome shotgun sequence of Aneurinibacillus danicus NBRC 102444.</title>
        <authorList>
            <person name="Hosoyama A."/>
            <person name="Uohara A."/>
            <person name="Ohji S."/>
            <person name="Ichikawa N."/>
        </authorList>
    </citation>
    <scope>NUCLEOTIDE SEQUENCE [LARGE SCALE GENOMIC DNA]</scope>
    <source>
        <strain evidence="5 6">NBRC 102444</strain>
    </source>
</reference>
<keyword evidence="3" id="KW-0051">Antiviral defense</keyword>
<dbReference type="Gene3D" id="3.30.70.1900">
    <property type="match status" value="1"/>
</dbReference>
<evidence type="ECO:0000313" key="5">
    <source>
        <dbReference type="EMBL" id="GEN35330.1"/>
    </source>
</evidence>
<dbReference type="InterPro" id="IPR010156">
    <property type="entry name" value="CRISPR-assoc_prot_Cas6"/>
</dbReference>
<keyword evidence="2" id="KW-0694">RNA-binding</keyword>
<dbReference type="AlphaFoldDB" id="A0A511V8W5"/>
<evidence type="ECO:0000313" key="6">
    <source>
        <dbReference type="Proteomes" id="UP000321157"/>
    </source>
</evidence>
<evidence type="ECO:0000259" key="4">
    <source>
        <dbReference type="Pfam" id="PF01881"/>
    </source>
</evidence>
<gene>
    <name evidence="5" type="ORF">ADA01nite_27900</name>
</gene>
<evidence type="ECO:0000256" key="2">
    <source>
        <dbReference type="ARBA" id="ARBA00022884"/>
    </source>
</evidence>
<dbReference type="PANTHER" id="PTHR36984:SF1">
    <property type="entry name" value="CRISPR-ASSOCIATED ENDORIBONUCLEASE CAS6 1"/>
    <property type="match status" value="1"/>
</dbReference>
<dbReference type="GO" id="GO:0016788">
    <property type="term" value="F:hydrolase activity, acting on ester bonds"/>
    <property type="evidence" value="ECO:0007669"/>
    <property type="project" value="InterPro"/>
</dbReference>
<organism evidence="5 6">
    <name type="scientific">Aneurinibacillus danicus</name>
    <dbReference type="NCBI Taxonomy" id="267746"/>
    <lineage>
        <taxon>Bacteria</taxon>
        <taxon>Bacillati</taxon>
        <taxon>Bacillota</taxon>
        <taxon>Bacilli</taxon>
        <taxon>Bacillales</taxon>
        <taxon>Paenibacillaceae</taxon>
        <taxon>Aneurinibacillus group</taxon>
        <taxon>Aneurinibacillus</taxon>
    </lineage>
</organism>
<comment type="similarity">
    <text evidence="1">Belongs to the CRISPR-associated protein Cas6/Cse3/CasE family.</text>
</comment>